<protein>
    <submittedName>
        <fullName evidence="2">Uncharacterized protein</fullName>
    </submittedName>
</protein>
<organism evidence="2 3">
    <name type="scientific">Enterocloster lavalensis</name>
    <dbReference type="NCBI Taxonomy" id="460384"/>
    <lineage>
        <taxon>Bacteria</taxon>
        <taxon>Bacillati</taxon>
        <taxon>Bacillota</taxon>
        <taxon>Clostridia</taxon>
        <taxon>Lachnospirales</taxon>
        <taxon>Lachnospiraceae</taxon>
        <taxon>Enterocloster</taxon>
    </lineage>
</organism>
<dbReference type="RefSeq" id="WP_092362126.1">
    <property type="nucleotide sequence ID" value="NZ_DAINWJ010000174.1"/>
</dbReference>
<evidence type="ECO:0000256" key="1">
    <source>
        <dbReference type="SAM" id="MobiDB-lite"/>
    </source>
</evidence>
<keyword evidence="3" id="KW-1185">Reference proteome</keyword>
<reference evidence="3" key="1">
    <citation type="submission" date="2016-10" db="EMBL/GenBank/DDBJ databases">
        <authorList>
            <person name="Varghese N."/>
            <person name="Submissions S."/>
        </authorList>
    </citation>
    <scope>NUCLEOTIDE SEQUENCE [LARGE SCALE GENOMIC DNA]</scope>
    <source>
        <strain evidence="3">NLAE-zl-G277</strain>
    </source>
</reference>
<feature type="compositionally biased region" description="Basic and acidic residues" evidence="1">
    <location>
        <begin position="115"/>
        <end position="124"/>
    </location>
</feature>
<sequence>MDLKDVFLFKSRQRRQREEAEYQERIFHLGPGHREAVLQRLKSLIREEKTEAELIYLYTCVKDIYTASRPGEREEALGEWYEATYLFPEDKKRLIALVLLESAASGPDDIPGAEAVEKEAESWG</sequence>
<name>A0A1I0EGF9_9FIRM</name>
<dbReference type="EMBL" id="FOIM01000006">
    <property type="protein sequence ID" value="SET43659.1"/>
    <property type="molecule type" value="Genomic_DNA"/>
</dbReference>
<dbReference type="AlphaFoldDB" id="A0A1I0EGF9"/>
<dbReference type="Proteomes" id="UP000198508">
    <property type="component" value="Unassembled WGS sequence"/>
</dbReference>
<proteinExistence type="predicted"/>
<evidence type="ECO:0000313" key="2">
    <source>
        <dbReference type="EMBL" id="SET43659.1"/>
    </source>
</evidence>
<gene>
    <name evidence="2" type="ORF">SAMN05216313_10688</name>
</gene>
<dbReference type="STRING" id="460384.SAMN05216313_10688"/>
<accession>A0A1I0EGF9</accession>
<feature type="region of interest" description="Disordered" evidence="1">
    <location>
        <begin position="105"/>
        <end position="124"/>
    </location>
</feature>
<evidence type="ECO:0000313" key="3">
    <source>
        <dbReference type="Proteomes" id="UP000198508"/>
    </source>
</evidence>